<dbReference type="AlphaFoldDB" id="A0A328DE62"/>
<dbReference type="InterPro" id="IPR040256">
    <property type="entry name" value="At4g02000-like"/>
</dbReference>
<organism evidence="1 2">
    <name type="scientific">Cuscuta australis</name>
    <dbReference type="NCBI Taxonomy" id="267555"/>
    <lineage>
        <taxon>Eukaryota</taxon>
        <taxon>Viridiplantae</taxon>
        <taxon>Streptophyta</taxon>
        <taxon>Embryophyta</taxon>
        <taxon>Tracheophyta</taxon>
        <taxon>Spermatophyta</taxon>
        <taxon>Magnoliopsida</taxon>
        <taxon>eudicotyledons</taxon>
        <taxon>Gunneridae</taxon>
        <taxon>Pentapetalae</taxon>
        <taxon>asterids</taxon>
        <taxon>lamiids</taxon>
        <taxon>Solanales</taxon>
        <taxon>Convolvulaceae</taxon>
        <taxon>Cuscuteae</taxon>
        <taxon>Cuscuta</taxon>
        <taxon>Cuscuta subgen. Grammica</taxon>
        <taxon>Cuscuta sect. Cleistogrammica</taxon>
    </lineage>
</organism>
<dbReference type="EMBL" id="NQVE01000169">
    <property type="protein sequence ID" value="RAL42531.1"/>
    <property type="molecule type" value="Genomic_DNA"/>
</dbReference>
<evidence type="ECO:0000313" key="1">
    <source>
        <dbReference type="EMBL" id="RAL42531.1"/>
    </source>
</evidence>
<gene>
    <name evidence="1" type="ORF">DM860_011149</name>
</gene>
<evidence type="ECO:0000313" key="2">
    <source>
        <dbReference type="Proteomes" id="UP000249390"/>
    </source>
</evidence>
<accession>A0A328DE62</accession>
<comment type="caution">
    <text evidence="1">The sequence shown here is derived from an EMBL/GenBank/DDBJ whole genome shotgun (WGS) entry which is preliminary data.</text>
</comment>
<protein>
    <submittedName>
        <fullName evidence="1">Uncharacterized protein</fullName>
    </submittedName>
</protein>
<dbReference type="PANTHER" id="PTHR31286">
    <property type="entry name" value="GLYCINE-RICH CELL WALL STRUCTURAL PROTEIN 1.8-LIKE"/>
    <property type="match status" value="1"/>
</dbReference>
<dbReference type="PANTHER" id="PTHR31286:SF180">
    <property type="entry name" value="OS10G0362600 PROTEIN"/>
    <property type="match status" value="1"/>
</dbReference>
<dbReference type="Proteomes" id="UP000249390">
    <property type="component" value="Unassembled WGS sequence"/>
</dbReference>
<reference evidence="1 2" key="1">
    <citation type="submission" date="2018-06" db="EMBL/GenBank/DDBJ databases">
        <title>The Genome of Cuscuta australis (Dodder) Provides Insight into the Evolution of Plant Parasitism.</title>
        <authorList>
            <person name="Liu H."/>
        </authorList>
    </citation>
    <scope>NUCLEOTIDE SEQUENCE [LARGE SCALE GENOMIC DNA]</scope>
    <source>
        <strain evidence="2">cv. Yunnan</strain>
        <tissue evidence="1">Vines</tissue>
    </source>
</reference>
<proteinExistence type="predicted"/>
<name>A0A328DE62_9ASTE</name>
<keyword evidence="2" id="KW-1185">Reference proteome</keyword>
<sequence>MPIWIAFPGLPIHLHDKRALHLIASTIGTPLKVDSCTMNFSRPALARCCVEVDISNLPSARILINHGGEELIFPFH</sequence>